<dbReference type="GeneID" id="92713211"/>
<protein>
    <recommendedName>
        <fullName evidence="4">DUF4595 domain-containing protein</fullName>
    </recommendedName>
</protein>
<dbReference type="eggNOG" id="ENOG5030MSR">
    <property type="taxonomic scope" value="Bacteria"/>
</dbReference>
<name>A0A1M6HWT1_9BACE</name>
<evidence type="ECO:0000313" key="2">
    <source>
        <dbReference type="EMBL" id="SHJ26613.1"/>
    </source>
</evidence>
<keyword evidence="1" id="KW-0732">Signal</keyword>
<dbReference type="AlphaFoldDB" id="A0A1M6HWT1"/>
<gene>
    <name evidence="2" type="ORF">SAMN05444350_12020</name>
</gene>
<keyword evidence="3" id="KW-1185">Reference proteome</keyword>
<dbReference type="Proteomes" id="UP000184192">
    <property type="component" value="Unassembled WGS sequence"/>
</dbReference>
<accession>A0A1M6HWT1</accession>
<proteinExistence type="predicted"/>
<evidence type="ECO:0000256" key="1">
    <source>
        <dbReference type="SAM" id="SignalP"/>
    </source>
</evidence>
<organism evidence="2 3">
    <name type="scientific">Bacteroides stercorirosoris</name>
    <dbReference type="NCBI Taxonomy" id="871324"/>
    <lineage>
        <taxon>Bacteria</taxon>
        <taxon>Pseudomonadati</taxon>
        <taxon>Bacteroidota</taxon>
        <taxon>Bacteroidia</taxon>
        <taxon>Bacteroidales</taxon>
        <taxon>Bacteroidaceae</taxon>
        <taxon>Bacteroides</taxon>
    </lineage>
</organism>
<feature type="signal peptide" evidence="1">
    <location>
        <begin position="1"/>
        <end position="21"/>
    </location>
</feature>
<sequence>MMMKSFIGVCCTVLLCLSACGDIDSPEFPPSKVNLNDIKELTNFSYSEQKDLESKYGIFFDYRDRRVYLLSGNPVFDSPYERCSYLEFCISPDKDNLSEEKIFYYNYDYEKVCRITPEYWNENASIAMFHLDMMSWGAGTYYYRLVAYNWTWGGGPGILDDCLQQDGRKATFSEIKSFAIPTKYAPYADISYSEWEQMVYARFYNSEFEEGIARIGVCYSTTNQLPTTADQVFTAEIGKGEVSFPYQGGSCYMRPFVVTQDNVTVYGYVQPFQFSR</sequence>
<evidence type="ECO:0008006" key="4">
    <source>
        <dbReference type="Google" id="ProtNLM"/>
    </source>
</evidence>
<dbReference type="RefSeq" id="WP_243462697.1">
    <property type="nucleotide sequence ID" value="NZ_FQZN01000020.1"/>
</dbReference>
<reference evidence="3" key="1">
    <citation type="submission" date="2016-11" db="EMBL/GenBank/DDBJ databases">
        <authorList>
            <person name="Varghese N."/>
            <person name="Submissions S."/>
        </authorList>
    </citation>
    <scope>NUCLEOTIDE SEQUENCE [LARGE SCALE GENOMIC DNA]</scope>
    <source>
        <strain evidence="3">DSM 26884</strain>
    </source>
</reference>
<feature type="chain" id="PRO_5013133263" description="DUF4595 domain-containing protein" evidence="1">
    <location>
        <begin position="22"/>
        <end position="276"/>
    </location>
</feature>
<evidence type="ECO:0000313" key="3">
    <source>
        <dbReference type="Proteomes" id="UP000184192"/>
    </source>
</evidence>
<dbReference type="EMBL" id="FQZN01000020">
    <property type="protein sequence ID" value="SHJ26613.1"/>
    <property type="molecule type" value="Genomic_DNA"/>
</dbReference>